<keyword evidence="2" id="KW-0436">Ligase</keyword>
<evidence type="ECO:0000313" key="5">
    <source>
        <dbReference type="Proteomes" id="UP000314986"/>
    </source>
</evidence>
<dbReference type="NCBIfam" id="TIGR00121">
    <property type="entry name" value="birA_ligase"/>
    <property type="match status" value="1"/>
</dbReference>
<dbReference type="GO" id="GO:0004077">
    <property type="term" value="F:biotin--[biotin carboxyl-carrier protein] ligase activity"/>
    <property type="evidence" value="ECO:0007669"/>
    <property type="project" value="InterPro"/>
</dbReference>
<dbReference type="GO" id="GO:0005737">
    <property type="term" value="C:cytoplasm"/>
    <property type="evidence" value="ECO:0007669"/>
    <property type="project" value="TreeGrafter"/>
</dbReference>
<sequence length="360" mass="40857">MPKTERSYVFRPNQLKFWDICFFAPPQDIKLLFLKWLRDRLDVQHVLRSEKVSLKVTETQELGMEVTPSLLPVLTDTQGFRSEGFDPQVYWENLGTRLLGRVVLFTEVVATTMDLFGGWMLQLPEEVGLIAIAARQTQGKGRGRNAWISPKGSAMFTAHVCIPLHSELGRCIPFIQHLVPLAVVEAVLSLPGYEDIDLRVKWPNDIYYSGLMKLGGALVTSTLMGTTFHVLIGCGFNVSNSNPTICINDIIQRHNRENGTDLQPFRIDQLIARTLTQFEDFLHTFQTQGPNGVLPLYYKRWLHSGQQVRLWREDGPVAHIVGLDNCGFLQVQQEDDVIISVQPDGNSFDMLRNLIVTKQH</sequence>
<reference evidence="4" key="5">
    <citation type="submission" date="2025-09" db="UniProtKB">
        <authorList>
            <consortium name="Ensembl"/>
        </authorList>
    </citation>
    <scope>IDENTIFICATION</scope>
</reference>
<dbReference type="InParanoid" id="A0A4W3HIZ3"/>
<dbReference type="PROSITE" id="PS51733">
    <property type="entry name" value="BPL_LPL_CATALYTIC"/>
    <property type="match status" value="1"/>
</dbReference>
<dbReference type="InterPro" id="IPR004143">
    <property type="entry name" value="BPL_LPL_catalytic"/>
</dbReference>
<reference evidence="4" key="4">
    <citation type="submission" date="2025-08" db="UniProtKB">
        <authorList>
            <consortium name="Ensembl"/>
        </authorList>
    </citation>
    <scope>IDENTIFICATION</scope>
</reference>
<dbReference type="InterPro" id="IPR004408">
    <property type="entry name" value="Biotin_CoA_COase_ligase"/>
</dbReference>
<keyword evidence="5" id="KW-1185">Reference proteome</keyword>
<evidence type="ECO:0000256" key="2">
    <source>
        <dbReference type="ARBA" id="ARBA00022598"/>
    </source>
</evidence>
<dbReference type="GeneTree" id="ENSGT00390000002960"/>
<dbReference type="Pfam" id="PF02237">
    <property type="entry name" value="BPL_C"/>
    <property type="match status" value="1"/>
</dbReference>
<dbReference type="AlphaFoldDB" id="A0A4W3HIZ3"/>
<name>A0A4W3HIZ3_CALMI</name>
<evidence type="ECO:0000259" key="3">
    <source>
        <dbReference type="PROSITE" id="PS51733"/>
    </source>
</evidence>
<dbReference type="PANTHER" id="PTHR12835:SF5">
    <property type="entry name" value="BIOTIN--PROTEIN LIGASE"/>
    <property type="match status" value="1"/>
</dbReference>
<feature type="domain" description="BPL/LPL catalytic" evidence="3">
    <location>
        <begin position="82"/>
        <end position="286"/>
    </location>
</feature>
<dbReference type="STRING" id="7868.ENSCMIP00000015996"/>
<dbReference type="CDD" id="cd16442">
    <property type="entry name" value="BPL"/>
    <property type="match status" value="1"/>
</dbReference>
<proteinExistence type="inferred from homology"/>
<reference evidence="5" key="3">
    <citation type="journal article" date="2014" name="Nature">
        <title>Elephant shark genome provides unique insights into gnathostome evolution.</title>
        <authorList>
            <consortium name="International Elephant Shark Genome Sequencing Consortium"/>
            <person name="Venkatesh B."/>
            <person name="Lee A.P."/>
            <person name="Ravi V."/>
            <person name="Maurya A.K."/>
            <person name="Lian M.M."/>
            <person name="Swann J.B."/>
            <person name="Ohta Y."/>
            <person name="Flajnik M.F."/>
            <person name="Sutoh Y."/>
            <person name="Kasahara M."/>
            <person name="Hoon S."/>
            <person name="Gangu V."/>
            <person name="Roy S.W."/>
            <person name="Irimia M."/>
            <person name="Korzh V."/>
            <person name="Kondrychyn I."/>
            <person name="Lim Z.W."/>
            <person name="Tay B.H."/>
            <person name="Tohari S."/>
            <person name="Kong K.W."/>
            <person name="Ho S."/>
            <person name="Lorente-Galdos B."/>
            <person name="Quilez J."/>
            <person name="Marques-Bonet T."/>
            <person name="Raney B.J."/>
            <person name="Ingham P.W."/>
            <person name="Tay A."/>
            <person name="Hillier L.W."/>
            <person name="Minx P."/>
            <person name="Boehm T."/>
            <person name="Wilson R.K."/>
            <person name="Brenner S."/>
            <person name="Warren W.C."/>
        </authorList>
    </citation>
    <scope>NUCLEOTIDE SEQUENCE [LARGE SCALE GENOMIC DNA]</scope>
</reference>
<dbReference type="Gene3D" id="3.30.930.10">
    <property type="entry name" value="Bira Bifunctional Protein, Domain 2"/>
    <property type="match status" value="1"/>
</dbReference>
<dbReference type="SUPFAM" id="SSF55681">
    <property type="entry name" value="Class II aaRS and biotin synthetases"/>
    <property type="match status" value="1"/>
</dbReference>
<dbReference type="PANTHER" id="PTHR12835">
    <property type="entry name" value="BIOTIN PROTEIN LIGASE"/>
    <property type="match status" value="1"/>
</dbReference>
<dbReference type="Proteomes" id="UP000314986">
    <property type="component" value="Unassembled WGS sequence"/>
</dbReference>
<comment type="similarity">
    <text evidence="1">Belongs to the biotin--protein ligase family.</text>
</comment>
<dbReference type="InterPro" id="IPR045864">
    <property type="entry name" value="aa-tRNA-synth_II/BPL/LPL"/>
</dbReference>
<dbReference type="Pfam" id="PF03099">
    <property type="entry name" value="BPL_LplA_LipB"/>
    <property type="match status" value="1"/>
</dbReference>
<dbReference type="Ensembl" id="ENSCMIT00000016324.1">
    <property type="protein sequence ID" value="ENSCMIP00000015996.1"/>
    <property type="gene ID" value="ENSCMIG00000007764.1"/>
</dbReference>
<evidence type="ECO:0000256" key="1">
    <source>
        <dbReference type="ARBA" id="ARBA00009934"/>
    </source>
</evidence>
<dbReference type="InterPro" id="IPR003142">
    <property type="entry name" value="BPL_C"/>
</dbReference>
<protein>
    <recommendedName>
        <fullName evidence="3">BPL/LPL catalytic domain-containing protein</fullName>
    </recommendedName>
</protein>
<evidence type="ECO:0000313" key="4">
    <source>
        <dbReference type="Ensembl" id="ENSCMIP00000015996.1"/>
    </source>
</evidence>
<accession>A0A4W3HIZ3</accession>
<reference evidence="5" key="1">
    <citation type="journal article" date="2006" name="Science">
        <title>Ancient noncoding elements conserved in the human genome.</title>
        <authorList>
            <person name="Venkatesh B."/>
            <person name="Kirkness E.F."/>
            <person name="Loh Y.H."/>
            <person name="Halpern A.L."/>
            <person name="Lee A.P."/>
            <person name="Johnson J."/>
            <person name="Dandona N."/>
            <person name="Viswanathan L.D."/>
            <person name="Tay A."/>
            <person name="Venter J.C."/>
            <person name="Strausberg R.L."/>
            <person name="Brenner S."/>
        </authorList>
    </citation>
    <scope>NUCLEOTIDE SEQUENCE [LARGE SCALE GENOMIC DNA]</scope>
</reference>
<reference evidence="5" key="2">
    <citation type="journal article" date="2007" name="PLoS Biol.">
        <title>Survey sequencing and comparative analysis of the elephant shark (Callorhinchus milii) genome.</title>
        <authorList>
            <person name="Venkatesh B."/>
            <person name="Kirkness E.F."/>
            <person name="Loh Y.H."/>
            <person name="Halpern A.L."/>
            <person name="Lee A.P."/>
            <person name="Johnson J."/>
            <person name="Dandona N."/>
            <person name="Viswanathan L.D."/>
            <person name="Tay A."/>
            <person name="Venter J.C."/>
            <person name="Strausberg R.L."/>
            <person name="Brenner S."/>
        </authorList>
    </citation>
    <scope>NUCLEOTIDE SEQUENCE [LARGE SCALE GENOMIC DNA]</scope>
</reference>
<organism evidence="4 5">
    <name type="scientific">Callorhinchus milii</name>
    <name type="common">Ghost shark</name>
    <dbReference type="NCBI Taxonomy" id="7868"/>
    <lineage>
        <taxon>Eukaryota</taxon>
        <taxon>Metazoa</taxon>
        <taxon>Chordata</taxon>
        <taxon>Craniata</taxon>
        <taxon>Vertebrata</taxon>
        <taxon>Chondrichthyes</taxon>
        <taxon>Holocephali</taxon>
        <taxon>Chimaeriformes</taxon>
        <taxon>Callorhinchidae</taxon>
        <taxon>Callorhinchus</taxon>
    </lineage>
</organism>
<dbReference type="OMA" id="GHEENMS"/>